<evidence type="ECO:0000313" key="2">
    <source>
        <dbReference type="Proteomes" id="UP000445144"/>
    </source>
</evidence>
<gene>
    <name evidence="1" type="ORF">CHRY9293_03445</name>
</gene>
<evidence type="ECO:0000313" key="1">
    <source>
        <dbReference type="EMBL" id="CAA7197386.1"/>
    </source>
</evidence>
<dbReference type="Proteomes" id="UP000445144">
    <property type="component" value="Unassembled WGS sequence"/>
</dbReference>
<evidence type="ECO:0008006" key="3">
    <source>
        <dbReference type="Google" id="ProtNLM"/>
    </source>
</evidence>
<dbReference type="AlphaFoldDB" id="A0A6N4X8F4"/>
<accession>A0A6N4X8F4</accession>
<name>A0A6N4X8F4_9FLAO</name>
<organism evidence="1 2">
    <name type="scientific">Chryseobacterium potabilaquae</name>
    <dbReference type="NCBI Taxonomy" id="2675057"/>
    <lineage>
        <taxon>Bacteria</taxon>
        <taxon>Pseudomonadati</taxon>
        <taxon>Bacteroidota</taxon>
        <taxon>Flavobacteriia</taxon>
        <taxon>Flavobacteriales</taxon>
        <taxon>Weeksellaceae</taxon>
        <taxon>Chryseobacterium group</taxon>
        <taxon>Chryseobacterium</taxon>
    </lineage>
</organism>
<reference evidence="1 2" key="1">
    <citation type="submission" date="2020-01" db="EMBL/GenBank/DDBJ databases">
        <authorList>
            <person name="Rodrigo-Torres L."/>
            <person name="Arahal R. D."/>
            <person name="Lucena T."/>
        </authorList>
    </citation>
    <scope>NUCLEOTIDE SEQUENCE [LARGE SCALE GENOMIC DNA]</scope>
    <source>
        <strain evidence="1 2">CECT 9293</strain>
    </source>
</reference>
<sequence>MSISKMKKKKREYQSSELVKSFAKIYGFEEKLLAFDIKDFLEEYLDEGLFMEIKTVNIENQCIIIKIDSPLLRHDFQMRKSFYLKKFQNKFGPEKFNDLQIL</sequence>
<protein>
    <recommendedName>
        <fullName evidence="3">DUF721 domain-containing protein</fullName>
    </recommendedName>
</protein>
<proteinExistence type="predicted"/>
<keyword evidence="2" id="KW-1185">Reference proteome</keyword>
<dbReference type="EMBL" id="CACVBR010000052">
    <property type="protein sequence ID" value="CAA7197386.1"/>
    <property type="molecule type" value="Genomic_DNA"/>
</dbReference>